<sequence>MPVFSTPDPIIASIDVTVGHIRISASDRDDTIVEVLPTNSSHDADIRVAEQTRVEFAGGRLQIKTPKQRGLGIFGKTGSVDVSVQLPSGSGLEGTAAVASLHATGTLGRSRVKLSSGECALDTTGPLDISTGAGTITVEHVVGNLDASTGSGTIRIRRIDGNAVIKNSNGDNNIGAITGTLKAKTANGDVIVEHAESDATAATANGDIRFDSIESGVVSAKTAAGKINIGVRSGTAARFDAHTSFGRVDNQMNTTHGPASTERRVDVRAHTSYGDIVIRRSEPPKI</sequence>
<gene>
    <name evidence="2" type="ORF">R3Q16_20190</name>
</gene>
<accession>A0ABU4BXH4</accession>
<organism evidence="2 3">
    <name type="scientific">Rhodococcus globerulus</name>
    <dbReference type="NCBI Taxonomy" id="33008"/>
    <lineage>
        <taxon>Bacteria</taxon>
        <taxon>Bacillati</taxon>
        <taxon>Actinomycetota</taxon>
        <taxon>Actinomycetes</taxon>
        <taxon>Mycobacteriales</taxon>
        <taxon>Nocardiaceae</taxon>
        <taxon>Rhodococcus</taxon>
    </lineage>
</organism>
<evidence type="ECO:0000313" key="2">
    <source>
        <dbReference type="EMBL" id="MDV6268941.1"/>
    </source>
</evidence>
<evidence type="ECO:0000313" key="3">
    <source>
        <dbReference type="Proteomes" id="UP001185927"/>
    </source>
</evidence>
<reference evidence="2 3" key="1">
    <citation type="submission" date="2023-10" db="EMBL/GenBank/DDBJ databases">
        <title>Development of a sustainable strategy for remediation of hydrocarbon-contaminated territories based on the waste exchange concept.</title>
        <authorList>
            <person name="Krivoruchko A."/>
        </authorList>
    </citation>
    <scope>NUCLEOTIDE SEQUENCE [LARGE SCALE GENOMIC DNA]</scope>
    <source>
        <strain evidence="2 3">IEGM 1203</strain>
    </source>
</reference>
<protein>
    <submittedName>
        <fullName evidence="2">DUF4097 family beta strand repeat-containing protein</fullName>
    </submittedName>
</protein>
<dbReference type="Proteomes" id="UP001185927">
    <property type="component" value="Unassembled WGS sequence"/>
</dbReference>
<keyword evidence="3" id="KW-1185">Reference proteome</keyword>
<comment type="caution">
    <text evidence="2">The sequence shown here is derived from an EMBL/GenBank/DDBJ whole genome shotgun (WGS) entry which is preliminary data.</text>
</comment>
<dbReference type="Pfam" id="PF13349">
    <property type="entry name" value="DUF4097"/>
    <property type="match status" value="1"/>
</dbReference>
<feature type="domain" description="DUF4097" evidence="1">
    <location>
        <begin position="13"/>
        <end position="278"/>
    </location>
</feature>
<dbReference type="EMBL" id="JAWLKB010000008">
    <property type="protein sequence ID" value="MDV6268941.1"/>
    <property type="molecule type" value="Genomic_DNA"/>
</dbReference>
<proteinExistence type="predicted"/>
<dbReference type="InterPro" id="IPR025164">
    <property type="entry name" value="Toastrack_DUF4097"/>
</dbReference>
<evidence type="ECO:0000259" key="1">
    <source>
        <dbReference type="Pfam" id="PF13349"/>
    </source>
</evidence>
<dbReference type="RefSeq" id="WP_317543278.1">
    <property type="nucleotide sequence ID" value="NZ_JAWLKB010000008.1"/>
</dbReference>
<name>A0ABU4BXH4_RHOGO</name>